<dbReference type="GO" id="GO:0016829">
    <property type="term" value="F:lyase activity"/>
    <property type="evidence" value="ECO:0007669"/>
    <property type="project" value="UniProtKB-KW"/>
</dbReference>
<dbReference type="PANTHER" id="PTHR47916">
    <property type="entry name" value="FRUCTOSE-BISPHOSPHATE ALDOLASE CLASS 1"/>
    <property type="match status" value="1"/>
</dbReference>
<dbReference type="SUPFAM" id="SSF51569">
    <property type="entry name" value="Aldolase"/>
    <property type="match status" value="1"/>
</dbReference>
<reference evidence="1" key="1">
    <citation type="submission" date="2013-08" db="EMBL/GenBank/DDBJ databases">
        <authorList>
            <person name="Mendez C."/>
            <person name="Richter M."/>
            <person name="Ferrer M."/>
            <person name="Sanchez J."/>
        </authorList>
    </citation>
    <scope>NUCLEOTIDE SEQUENCE</scope>
</reference>
<protein>
    <submittedName>
        <fullName evidence="1">Deoxyribose-phosphate aldolase/phospho-2-dehydro-3-deoxyheptonate aldolase</fullName>
        <ecNumber evidence="1">4.-.-.-</ecNumber>
    </submittedName>
</protein>
<dbReference type="EC" id="4.-.-.-" evidence="1"/>
<dbReference type="PANTHER" id="PTHR47916:SF1">
    <property type="entry name" value="3-HYDROXY-5-PHOSPHONOOXYPENTANE-2,4-DIONE THIOLASE"/>
    <property type="match status" value="1"/>
</dbReference>
<evidence type="ECO:0000313" key="1">
    <source>
        <dbReference type="EMBL" id="EQD80802.1"/>
    </source>
</evidence>
<dbReference type="Gene3D" id="3.20.20.70">
    <property type="entry name" value="Aldolase class I"/>
    <property type="match status" value="1"/>
</dbReference>
<accession>T1CE63</accession>
<name>T1CE63_9ZZZZ</name>
<keyword evidence="1" id="KW-0456">Lyase</keyword>
<dbReference type="Pfam" id="PF01791">
    <property type="entry name" value="DeoC"/>
    <property type="match status" value="1"/>
</dbReference>
<feature type="non-terminal residue" evidence="1">
    <location>
        <position position="1"/>
    </location>
</feature>
<organism evidence="1">
    <name type="scientific">mine drainage metagenome</name>
    <dbReference type="NCBI Taxonomy" id="410659"/>
    <lineage>
        <taxon>unclassified sequences</taxon>
        <taxon>metagenomes</taxon>
        <taxon>ecological metagenomes</taxon>
    </lineage>
</organism>
<sequence length="142" mass="14864">VNFGAAEEPEMIEALGRTAGECRRLGIPLLAMVYVVRPGPVSPSEVRHAARAAADLGADLVKVPYPGDPEEFARTVATTPVPVLIGGGPKTDSEPELLTTIRTVRRSGGAGICIGRKLFQRPPVGALARRLAAILHEDGPAP</sequence>
<dbReference type="InterPro" id="IPR050456">
    <property type="entry name" value="DeoC/FbaB_aldolase"/>
</dbReference>
<reference evidence="1" key="2">
    <citation type="journal article" date="2014" name="ISME J.">
        <title>Microbial stratification in low pH oxic and suboxic macroscopic growths along an acid mine drainage.</title>
        <authorList>
            <person name="Mendez-Garcia C."/>
            <person name="Mesa V."/>
            <person name="Sprenger R.R."/>
            <person name="Richter M."/>
            <person name="Diez M.S."/>
            <person name="Solano J."/>
            <person name="Bargiela R."/>
            <person name="Golyshina O.V."/>
            <person name="Manteca A."/>
            <person name="Ramos J.L."/>
            <person name="Gallego J.R."/>
            <person name="Llorente I."/>
            <person name="Martins Dos Santos V.A."/>
            <person name="Jensen O.N."/>
            <person name="Pelaez A.I."/>
            <person name="Sanchez J."/>
            <person name="Ferrer M."/>
        </authorList>
    </citation>
    <scope>NUCLEOTIDE SEQUENCE</scope>
</reference>
<dbReference type="InterPro" id="IPR013785">
    <property type="entry name" value="Aldolase_TIM"/>
</dbReference>
<dbReference type="EMBL" id="AUZX01000379">
    <property type="protein sequence ID" value="EQD80802.1"/>
    <property type="molecule type" value="Genomic_DNA"/>
</dbReference>
<dbReference type="InterPro" id="IPR002915">
    <property type="entry name" value="DeoC/FbaB/LacD_aldolase"/>
</dbReference>
<dbReference type="AlphaFoldDB" id="T1CE63"/>
<gene>
    <name evidence="1" type="ORF">B1A_00503</name>
</gene>
<proteinExistence type="predicted"/>
<comment type="caution">
    <text evidence="1">The sequence shown here is derived from an EMBL/GenBank/DDBJ whole genome shotgun (WGS) entry which is preliminary data.</text>
</comment>